<evidence type="ECO:0000256" key="11">
    <source>
        <dbReference type="ARBA" id="ARBA00031908"/>
    </source>
</evidence>
<dbReference type="Proteomes" id="UP000095237">
    <property type="component" value="Unassembled WGS sequence"/>
</dbReference>
<evidence type="ECO:0000256" key="2">
    <source>
        <dbReference type="ARBA" id="ARBA00004686"/>
    </source>
</evidence>
<dbReference type="SUPFAM" id="SSF56042">
    <property type="entry name" value="PurM C-terminal domain-like"/>
    <property type="match status" value="1"/>
</dbReference>
<evidence type="ECO:0000313" key="19">
    <source>
        <dbReference type="Proteomes" id="UP000095237"/>
    </source>
</evidence>
<evidence type="ECO:0000256" key="3">
    <source>
        <dbReference type="ARBA" id="ARBA00010280"/>
    </source>
</evidence>
<evidence type="ECO:0000256" key="7">
    <source>
        <dbReference type="ARBA" id="ARBA00022598"/>
    </source>
</evidence>
<dbReference type="GO" id="GO:0005524">
    <property type="term" value="F:ATP binding"/>
    <property type="evidence" value="ECO:0007669"/>
    <property type="project" value="UniProtKB-KW"/>
</dbReference>
<feature type="domain" description="PurM-like C-terminal" evidence="17">
    <location>
        <begin position="161"/>
        <end position="316"/>
    </location>
</feature>
<dbReference type="EC" id="6.3.3.1" evidence="4 15"/>
<dbReference type="Gene3D" id="3.90.650.10">
    <property type="entry name" value="PurM-like C-terminal domain"/>
    <property type="match status" value="1"/>
</dbReference>
<comment type="caution">
    <text evidence="18">The sequence shown here is derived from an EMBL/GenBank/DDBJ whole genome shotgun (WGS) entry which is preliminary data.</text>
</comment>
<evidence type="ECO:0000256" key="10">
    <source>
        <dbReference type="ARBA" id="ARBA00022840"/>
    </source>
</evidence>
<organism evidence="18 19">
    <name type="scientific">Endomicrobium trichonymphae</name>
    <dbReference type="NCBI Taxonomy" id="1408204"/>
    <lineage>
        <taxon>Bacteria</taxon>
        <taxon>Pseudomonadati</taxon>
        <taxon>Elusimicrobiota</taxon>
        <taxon>Endomicrobiia</taxon>
        <taxon>Endomicrobiales</taxon>
        <taxon>Endomicrobiaceae</taxon>
        <taxon>Candidatus Endomicrobiellum</taxon>
    </lineage>
</organism>
<dbReference type="FunFam" id="3.90.650.10:FF:000011">
    <property type="entry name" value="Phosphoribosylformylglycinamidine cyclo-ligase"/>
    <property type="match status" value="1"/>
</dbReference>
<dbReference type="InterPro" id="IPR036676">
    <property type="entry name" value="PurM-like_C_sf"/>
</dbReference>
<evidence type="ECO:0000256" key="13">
    <source>
        <dbReference type="ARBA" id="ARBA00033093"/>
    </source>
</evidence>
<dbReference type="FunFam" id="3.30.1330.10:FF:000001">
    <property type="entry name" value="Phosphoribosylformylglycinamidine cyclo-ligase"/>
    <property type="match status" value="1"/>
</dbReference>
<evidence type="ECO:0000256" key="8">
    <source>
        <dbReference type="ARBA" id="ARBA00022741"/>
    </source>
</evidence>
<evidence type="ECO:0000256" key="15">
    <source>
        <dbReference type="HAMAP-Rule" id="MF_00741"/>
    </source>
</evidence>
<dbReference type="Gene3D" id="3.30.1330.10">
    <property type="entry name" value="PurM-like, N-terminal domain"/>
    <property type="match status" value="1"/>
</dbReference>
<keyword evidence="9 15" id="KW-0658">Purine biosynthesis</keyword>
<proteinExistence type="inferred from homology"/>
<comment type="catalytic activity">
    <reaction evidence="14 15">
        <text>2-formamido-N(1)-(5-O-phospho-beta-D-ribosyl)acetamidine + ATP = 5-amino-1-(5-phospho-beta-D-ribosyl)imidazole + ADP + phosphate + H(+)</text>
        <dbReference type="Rhea" id="RHEA:23032"/>
        <dbReference type="ChEBI" id="CHEBI:15378"/>
        <dbReference type="ChEBI" id="CHEBI:30616"/>
        <dbReference type="ChEBI" id="CHEBI:43474"/>
        <dbReference type="ChEBI" id="CHEBI:137981"/>
        <dbReference type="ChEBI" id="CHEBI:147287"/>
        <dbReference type="ChEBI" id="CHEBI:456216"/>
        <dbReference type="EC" id="6.3.3.1"/>
    </reaction>
</comment>
<dbReference type="InterPro" id="IPR010918">
    <property type="entry name" value="PurM-like_C_dom"/>
</dbReference>
<dbReference type="SUPFAM" id="SSF55326">
    <property type="entry name" value="PurM N-terminal domain-like"/>
    <property type="match status" value="1"/>
</dbReference>
<dbReference type="AlphaFoldDB" id="A0A1E5IF34"/>
<evidence type="ECO:0000259" key="17">
    <source>
        <dbReference type="Pfam" id="PF02769"/>
    </source>
</evidence>
<dbReference type="GO" id="GO:0006189">
    <property type="term" value="P:'de novo' IMP biosynthetic process"/>
    <property type="evidence" value="ECO:0007669"/>
    <property type="project" value="UniProtKB-UniRule"/>
</dbReference>
<evidence type="ECO:0000259" key="16">
    <source>
        <dbReference type="Pfam" id="PF00586"/>
    </source>
</evidence>
<evidence type="ECO:0000256" key="14">
    <source>
        <dbReference type="ARBA" id="ARBA00049057"/>
    </source>
</evidence>
<comment type="similarity">
    <text evidence="3 15">Belongs to the AIR synthase family.</text>
</comment>
<dbReference type="GO" id="GO:0046084">
    <property type="term" value="P:adenine biosynthetic process"/>
    <property type="evidence" value="ECO:0007669"/>
    <property type="project" value="TreeGrafter"/>
</dbReference>
<evidence type="ECO:0000256" key="1">
    <source>
        <dbReference type="ARBA" id="ARBA00004496"/>
    </source>
</evidence>
<evidence type="ECO:0000313" key="18">
    <source>
        <dbReference type="EMBL" id="OEG69116.1"/>
    </source>
</evidence>
<evidence type="ECO:0000256" key="12">
    <source>
        <dbReference type="ARBA" id="ARBA00032931"/>
    </source>
</evidence>
<evidence type="ECO:0000256" key="9">
    <source>
        <dbReference type="ARBA" id="ARBA00022755"/>
    </source>
</evidence>
<dbReference type="CDD" id="cd02196">
    <property type="entry name" value="PurM"/>
    <property type="match status" value="1"/>
</dbReference>
<name>A0A1E5IF34_ENDTX</name>
<dbReference type="PANTHER" id="PTHR10520">
    <property type="entry name" value="TRIFUNCTIONAL PURINE BIOSYNTHETIC PROTEIN ADENOSINE-3-RELATED"/>
    <property type="match status" value="1"/>
</dbReference>
<dbReference type="GO" id="GO:0005829">
    <property type="term" value="C:cytosol"/>
    <property type="evidence" value="ECO:0007669"/>
    <property type="project" value="TreeGrafter"/>
</dbReference>
<dbReference type="GO" id="GO:0004637">
    <property type="term" value="F:phosphoribosylamine-glycine ligase activity"/>
    <property type="evidence" value="ECO:0007669"/>
    <property type="project" value="TreeGrafter"/>
</dbReference>
<keyword evidence="7 15" id="KW-0436">Ligase</keyword>
<reference evidence="18 19" key="1">
    <citation type="submission" date="2015-11" db="EMBL/GenBank/DDBJ databases">
        <title>Evidence for parallel genomic evolution in an endosymbiosis of termite gut flagellates.</title>
        <authorList>
            <person name="Zheng H."/>
        </authorList>
    </citation>
    <scope>NUCLEOTIDE SEQUENCE [LARGE SCALE GENOMIC DNA]</scope>
    <source>
        <strain evidence="18 19">CET450</strain>
    </source>
</reference>
<evidence type="ECO:0000256" key="4">
    <source>
        <dbReference type="ARBA" id="ARBA00013047"/>
    </source>
</evidence>
<evidence type="ECO:0000256" key="5">
    <source>
        <dbReference type="ARBA" id="ARBA00020367"/>
    </source>
</evidence>
<dbReference type="InterPro" id="IPR036921">
    <property type="entry name" value="PurM-like_N_sf"/>
</dbReference>
<keyword evidence="19" id="KW-1185">Reference proteome</keyword>
<keyword evidence="8 15" id="KW-0547">Nucleotide-binding</keyword>
<keyword evidence="10 15" id="KW-0067">ATP-binding</keyword>
<dbReference type="InterPro" id="IPR016188">
    <property type="entry name" value="PurM-like_N"/>
</dbReference>
<protein>
    <recommendedName>
        <fullName evidence="5 15">Phosphoribosylformylglycinamidine cyclo-ligase</fullName>
        <ecNumber evidence="4 15">6.3.3.1</ecNumber>
    </recommendedName>
    <alternativeName>
        <fullName evidence="12 15">AIR synthase</fullName>
    </alternativeName>
    <alternativeName>
        <fullName evidence="13 15">AIRS</fullName>
    </alternativeName>
    <alternativeName>
        <fullName evidence="11 15">Phosphoribosyl-aminoimidazole synthetase</fullName>
    </alternativeName>
</protein>
<dbReference type="PANTHER" id="PTHR10520:SF12">
    <property type="entry name" value="TRIFUNCTIONAL PURINE BIOSYNTHETIC PROTEIN ADENOSINE-3"/>
    <property type="match status" value="1"/>
</dbReference>
<dbReference type="InterPro" id="IPR004733">
    <property type="entry name" value="PurM_cligase"/>
</dbReference>
<gene>
    <name evidence="15" type="primary">purM</name>
    <name evidence="18" type="ORF">ATZ36_11430</name>
</gene>
<dbReference type="NCBIfam" id="TIGR00878">
    <property type="entry name" value="purM"/>
    <property type="match status" value="1"/>
</dbReference>
<comment type="pathway">
    <text evidence="2 15">Purine metabolism; IMP biosynthesis via de novo pathway; 5-amino-1-(5-phospho-D-ribosyl)imidazole from N(2)-formyl-N(1)-(5-phospho-D-ribosyl)glycinamide: step 2/2.</text>
</comment>
<feature type="domain" description="PurM-like N-terminal" evidence="16">
    <location>
        <begin position="40"/>
        <end position="149"/>
    </location>
</feature>
<dbReference type="HAMAP" id="MF_00741">
    <property type="entry name" value="AIRS"/>
    <property type="match status" value="1"/>
</dbReference>
<comment type="subcellular location">
    <subcellularLocation>
        <location evidence="1 15">Cytoplasm</location>
    </subcellularLocation>
</comment>
<evidence type="ECO:0000256" key="6">
    <source>
        <dbReference type="ARBA" id="ARBA00022490"/>
    </source>
</evidence>
<sequence length="320" mass="34903">MAVTYRKAGVNINAGNELVERLKKKLPKIGGFGGLFPIAGTKYNLVSSTDGVGTKLKIAFLLNKHDTVGIDLVAMNVNDLICAGAKPLFFLDYFACGKLNVDQTEQVIKGIAKGCELSGSQLIGGETAEMPGFYKDGEYDLAGFSVGIIEKGREINGSKIKPGDIIIGLPSSGPHSNGYSLIRKVFSDGELKKYSKQLLAPTRIYVKEVLASLAKFNSKERDITGIAHITGGSFYDKIERILPENVRVIIEKNSWKVPEIFKIIQEKGKVSEEDIYRTLNMGIGMVLIVRPEIALQVKKFFKSAKAIGCVKKGERGVELV</sequence>
<dbReference type="Pfam" id="PF02769">
    <property type="entry name" value="AIRS_C"/>
    <property type="match status" value="1"/>
</dbReference>
<dbReference type="Pfam" id="PF00586">
    <property type="entry name" value="AIRS"/>
    <property type="match status" value="1"/>
</dbReference>
<dbReference type="UniPathway" id="UPA00074">
    <property type="reaction ID" value="UER00129"/>
</dbReference>
<dbReference type="EMBL" id="LNVX01000849">
    <property type="protein sequence ID" value="OEG69116.1"/>
    <property type="molecule type" value="Genomic_DNA"/>
</dbReference>
<keyword evidence="6 15" id="KW-0963">Cytoplasm</keyword>
<accession>A0A1E5IF34</accession>
<dbReference type="GO" id="GO:0004641">
    <property type="term" value="F:phosphoribosylformylglycinamidine cyclo-ligase activity"/>
    <property type="evidence" value="ECO:0007669"/>
    <property type="project" value="UniProtKB-UniRule"/>
</dbReference>